<dbReference type="PANTHER" id="PTHR23523:SF2">
    <property type="entry name" value="2-NITROIMIDAZOLE TRANSPORTER"/>
    <property type="match status" value="1"/>
</dbReference>
<comment type="subcellular location">
    <subcellularLocation>
        <location evidence="1">Cell membrane</location>
        <topology evidence="1">Multi-pass membrane protein</topology>
    </subcellularLocation>
</comment>
<dbReference type="SUPFAM" id="SSF103473">
    <property type="entry name" value="MFS general substrate transporter"/>
    <property type="match status" value="1"/>
</dbReference>
<keyword evidence="9" id="KW-1185">Reference proteome</keyword>
<name>A0A919Y845_9BACL</name>
<feature type="transmembrane region" description="Helical" evidence="6">
    <location>
        <begin position="263"/>
        <end position="284"/>
    </location>
</feature>
<protein>
    <submittedName>
        <fullName evidence="8">Transporter YycB</fullName>
    </submittedName>
</protein>
<dbReference type="PROSITE" id="PS50850">
    <property type="entry name" value="MFS"/>
    <property type="match status" value="1"/>
</dbReference>
<feature type="transmembrane region" description="Helical" evidence="6">
    <location>
        <begin position="378"/>
        <end position="396"/>
    </location>
</feature>
<evidence type="ECO:0000259" key="7">
    <source>
        <dbReference type="PROSITE" id="PS50850"/>
    </source>
</evidence>
<evidence type="ECO:0000313" key="9">
    <source>
        <dbReference type="Proteomes" id="UP000682811"/>
    </source>
</evidence>
<feature type="transmembrane region" description="Helical" evidence="6">
    <location>
        <begin position="185"/>
        <end position="203"/>
    </location>
</feature>
<dbReference type="GO" id="GO:0022857">
    <property type="term" value="F:transmembrane transporter activity"/>
    <property type="evidence" value="ECO:0007669"/>
    <property type="project" value="InterPro"/>
</dbReference>
<feature type="transmembrane region" description="Helical" evidence="6">
    <location>
        <begin position="224"/>
        <end position="243"/>
    </location>
</feature>
<dbReference type="Pfam" id="PF07690">
    <property type="entry name" value="MFS_1"/>
    <property type="match status" value="1"/>
</dbReference>
<gene>
    <name evidence="8" type="primary">yycB</name>
    <name evidence="8" type="ORF">J34TS1_14810</name>
</gene>
<dbReference type="InterPro" id="IPR052524">
    <property type="entry name" value="MFS_Cyanate_Porter"/>
</dbReference>
<feature type="transmembrane region" description="Helical" evidence="6">
    <location>
        <begin position="26"/>
        <end position="44"/>
    </location>
</feature>
<evidence type="ECO:0000313" key="8">
    <source>
        <dbReference type="EMBL" id="GIO46716.1"/>
    </source>
</evidence>
<evidence type="ECO:0000256" key="3">
    <source>
        <dbReference type="ARBA" id="ARBA00022692"/>
    </source>
</evidence>
<dbReference type="Proteomes" id="UP000682811">
    <property type="component" value="Unassembled WGS sequence"/>
</dbReference>
<evidence type="ECO:0000256" key="6">
    <source>
        <dbReference type="SAM" id="Phobius"/>
    </source>
</evidence>
<feature type="domain" description="Major facilitator superfamily (MFS) profile" evidence="7">
    <location>
        <begin position="27"/>
        <end position="416"/>
    </location>
</feature>
<organism evidence="8 9">
    <name type="scientific">Paenibacillus azoreducens</name>
    <dbReference type="NCBI Taxonomy" id="116718"/>
    <lineage>
        <taxon>Bacteria</taxon>
        <taxon>Bacillati</taxon>
        <taxon>Bacillota</taxon>
        <taxon>Bacilli</taxon>
        <taxon>Bacillales</taxon>
        <taxon>Paenibacillaceae</taxon>
        <taxon>Paenibacillus</taxon>
    </lineage>
</organism>
<comment type="caution">
    <text evidence="8">The sequence shown here is derived from an EMBL/GenBank/DDBJ whole genome shotgun (WGS) entry which is preliminary data.</text>
</comment>
<dbReference type="InterPro" id="IPR011701">
    <property type="entry name" value="MFS"/>
</dbReference>
<feature type="transmembrane region" description="Helical" evidence="6">
    <location>
        <begin position="95"/>
        <end position="112"/>
    </location>
</feature>
<keyword evidence="3 6" id="KW-0812">Transmembrane</keyword>
<feature type="transmembrane region" description="Helical" evidence="6">
    <location>
        <begin position="291"/>
        <end position="309"/>
    </location>
</feature>
<keyword evidence="4 6" id="KW-1133">Transmembrane helix</keyword>
<dbReference type="Gene3D" id="1.20.1250.20">
    <property type="entry name" value="MFS general substrate transporter like domains"/>
    <property type="match status" value="2"/>
</dbReference>
<dbReference type="InterPro" id="IPR036259">
    <property type="entry name" value="MFS_trans_sf"/>
</dbReference>
<keyword evidence="5 6" id="KW-0472">Membrane</keyword>
<accession>A0A919Y845</accession>
<evidence type="ECO:0000256" key="5">
    <source>
        <dbReference type="ARBA" id="ARBA00023136"/>
    </source>
</evidence>
<dbReference type="PANTHER" id="PTHR23523">
    <property type="match status" value="1"/>
</dbReference>
<evidence type="ECO:0000256" key="4">
    <source>
        <dbReference type="ARBA" id="ARBA00022989"/>
    </source>
</evidence>
<sequence length="416" mass="44632">MNYIMNSVTQVKNETDQTPVSTGLKAVILLLGIIMIATTLRSPITAVGPLVETIRNDTGMSHTLAGLLTTFPLLAFALISPLAPKMARKWGMERTLFAGIIIVTTGIILRFVPSLAALFAGTILLGIGIAVGNVLLPSLIKRDFPLRVGVMTGIYSVSMNVFAAVASGISIPVSRQLSSGWRGSLLMWGILSLAALIVWLPQLRYRHQERNARISSHGSVWGSGLAWQVTIVMGLQSFVFYSIVAWLPEMLTERGMNASTAGLMLSLMQLFSVPATFIVPILAARFKNQRGLVVATFLCFILGFVFLLAGSNALVSVTMILIGIGTGSAFGVVTMFFTLRTRHTHQAAELSGMAQSIGYLLAAIGPFLIGFVHDLTGGWIAAIGLLFLVAIIYMMAGWGAGSDRYIGEEHVKTSVN</sequence>
<reference evidence="8 9" key="1">
    <citation type="submission" date="2021-03" db="EMBL/GenBank/DDBJ databases">
        <title>Antimicrobial resistance genes in bacteria isolated from Japanese honey, and their potential for conferring macrolide and lincosamide resistance in the American foulbrood pathogen Paenibacillus larvae.</title>
        <authorList>
            <person name="Okamoto M."/>
            <person name="Kumagai M."/>
            <person name="Kanamori H."/>
            <person name="Takamatsu D."/>
        </authorList>
    </citation>
    <scope>NUCLEOTIDE SEQUENCE [LARGE SCALE GENOMIC DNA]</scope>
    <source>
        <strain evidence="8 9">J34TS1</strain>
    </source>
</reference>
<evidence type="ECO:0000256" key="2">
    <source>
        <dbReference type="ARBA" id="ARBA00022448"/>
    </source>
</evidence>
<proteinExistence type="predicted"/>
<keyword evidence="2" id="KW-0813">Transport</keyword>
<dbReference type="AlphaFoldDB" id="A0A919Y845"/>
<feature type="transmembrane region" description="Helical" evidence="6">
    <location>
        <begin position="315"/>
        <end position="338"/>
    </location>
</feature>
<dbReference type="InterPro" id="IPR020846">
    <property type="entry name" value="MFS_dom"/>
</dbReference>
<feature type="transmembrane region" description="Helical" evidence="6">
    <location>
        <begin position="118"/>
        <end position="136"/>
    </location>
</feature>
<feature type="transmembrane region" description="Helical" evidence="6">
    <location>
        <begin position="350"/>
        <end position="372"/>
    </location>
</feature>
<feature type="transmembrane region" description="Helical" evidence="6">
    <location>
        <begin position="148"/>
        <end position="173"/>
    </location>
</feature>
<dbReference type="EMBL" id="BORT01000004">
    <property type="protein sequence ID" value="GIO46716.1"/>
    <property type="molecule type" value="Genomic_DNA"/>
</dbReference>
<feature type="transmembrane region" description="Helical" evidence="6">
    <location>
        <begin position="64"/>
        <end position="83"/>
    </location>
</feature>
<dbReference type="CDD" id="cd17339">
    <property type="entry name" value="MFS_NIMT_CynX_like"/>
    <property type="match status" value="1"/>
</dbReference>
<evidence type="ECO:0000256" key="1">
    <source>
        <dbReference type="ARBA" id="ARBA00004651"/>
    </source>
</evidence>
<dbReference type="GO" id="GO:0005886">
    <property type="term" value="C:plasma membrane"/>
    <property type="evidence" value="ECO:0007669"/>
    <property type="project" value="UniProtKB-SubCell"/>
</dbReference>